<accession>A0ABD1VYU0</accession>
<feature type="domain" description="DUF4005" evidence="2">
    <location>
        <begin position="152"/>
        <end position="214"/>
    </location>
</feature>
<organism evidence="3 4">
    <name type="scientific">Abeliophyllum distichum</name>
    <dbReference type="NCBI Taxonomy" id="126358"/>
    <lineage>
        <taxon>Eukaryota</taxon>
        <taxon>Viridiplantae</taxon>
        <taxon>Streptophyta</taxon>
        <taxon>Embryophyta</taxon>
        <taxon>Tracheophyta</taxon>
        <taxon>Spermatophyta</taxon>
        <taxon>Magnoliopsida</taxon>
        <taxon>eudicotyledons</taxon>
        <taxon>Gunneridae</taxon>
        <taxon>Pentapetalae</taxon>
        <taxon>asterids</taxon>
        <taxon>lamiids</taxon>
        <taxon>Lamiales</taxon>
        <taxon>Oleaceae</taxon>
        <taxon>Forsythieae</taxon>
        <taxon>Abeliophyllum</taxon>
    </lineage>
</organism>
<dbReference type="Pfam" id="PF13178">
    <property type="entry name" value="DUF4005"/>
    <property type="match status" value="1"/>
</dbReference>
<dbReference type="Proteomes" id="UP001604336">
    <property type="component" value="Unassembled WGS sequence"/>
</dbReference>
<dbReference type="AlphaFoldDB" id="A0ABD1VYU0"/>
<proteinExistence type="predicted"/>
<protein>
    <submittedName>
        <fullName evidence="3">DUF4005 domain-containing protein</fullName>
    </submittedName>
</protein>
<evidence type="ECO:0000313" key="3">
    <source>
        <dbReference type="EMBL" id="KAL2542554.1"/>
    </source>
</evidence>
<dbReference type="InterPro" id="IPR025064">
    <property type="entry name" value="DUF4005"/>
</dbReference>
<reference evidence="4" key="1">
    <citation type="submission" date="2024-07" db="EMBL/GenBank/DDBJ databases">
        <title>Two chromosome-level genome assemblies of Korean endemic species Abeliophyllum distichum and Forsythia ovata (Oleaceae).</title>
        <authorList>
            <person name="Jang H."/>
        </authorList>
    </citation>
    <scope>NUCLEOTIDE SEQUENCE [LARGE SCALE GENOMIC DNA]</scope>
</reference>
<evidence type="ECO:0000313" key="4">
    <source>
        <dbReference type="Proteomes" id="UP001604336"/>
    </source>
</evidence>
<feature type="compositionally biased region" description="Basic residues" evidence="1">
    <location>
        <begin position="197"/>
        <end position="208"/>
    </location>
</feature>
<keyword evidence="4" id="KW-1185">Reference proteome</keyword>
<dbReference type="EMBL" id="JBFOLK010000001">
    <property type="protein sequence ID" value="KAL2542554.1"/>
    <property type="molecule type" value="Genomic_DNA"/>
</dbReference>
<feature type="compositionally biased region" description="Basic and acidic residues" evidence="1">
    <location>
        <begin position="182"/>
        <end position="196"/>
    </location>
</feature>
<name>A0ABD1VYU0_9LAMI</name>
<feature type="region of interest" description="Disordered" evidence="1">
    <location>
        <begin position="173"/>
        <end position="217"/>
    </location>
</feature>
<evidence type="ECO:0000259" key="2">
    <source>
        <dbReference type="Pfam" id="PF13178"/>
    </source>
</evidence>
<comment type="caution">
    <text evidence="3">The sequence shown here is derived from an EMBL/GenBank/DDBJ whole genome shotgun (WGS) entry which is preliminary data.</text>
</comment>
<evidence type="ECO:0000256" key="1">
    <source>
        <dbReference type="SAM" id="MobiDB-lite"/>
    </source>
</evidence>
<gene>
    <name evidence="3" type="ORF">Adt_03532</name>
</gene>
<sequence length="283" mass="31956">MAAVLRSFGAVMAIQVRARIQRVQMADEKQVILETRKTSRGSALDNQRRNGFQEDMGENIHETRGALKSRSARVNHALAGRVEHGFSTCNPGRSSTSQRERQLKTCPSPSTLSLMDESSITYGGQLEKFPLDMAQQSSRQYSIWSKTEHRKTPFNDPLQRLLDFMPTDSQFVPNYMSNTKSSEAKAKASSHSEPKQRPKWGKKPKGSRRGSSMDGKNDKENIYPWLIKLYGSDKFRNERDCDSISTMTSNSNHKQSLITFEVSVHLFFTGSSLNQFFTNNSSG</sequence>